<feature type="domain" description="BEACH" evidence="1">
    <location>
        <begin position="1682"/>
        <end position="1969"/>
    </location>
</feature>
<dbReference type="InterPro" id="IPR050865">
    <property type="entry name" value="BEACH_Domain"/>
</dbReference>
<dbReference type="EMBL" id="CATOUU010001064">
    <property type="protein sequence ID" value="CAI9969686.1"/>
    <property type="molecule type" value="Genomic_DNA"/>
</dbReference>
<gene>
    <name evidence="5" type="ORF">HINF_LOCUS16250</name>
    <name evidence="2" type="ORF">HINF_LOCUS18502</name>
    <name evidence="4" type="ORF">HINF_LOCUS3137</name>
    <name evidence="3" type="ORF">HINF_LOCUS57331</name>
</gene>
<dbReference type="Pfam" id="PF02138">
    <property type="entry name" value="Beach"/>
    <property type="match status" value="1"/>
</dbReference>
<proteinExistence type="predicted"/>
<reference evidence="4 6" key="2">
    <citation type="submission" date="2024-07" db="EMBL/GenBank/DDBJ databases">
        <authorList>
            <person name="Akdeniz Z."/>
        </authorList>
    </citation>
    <scope>NUCLEOTIDE SEQUENCE [LARGE SCALE GENOMIC DNA]</scope>
</reference>
<evidence type="ECO:0000313" key="3">
    <source>
        <dbReference type="EMBL" id="CAI9969686.1"/>
    </source>
</evidence>
<dbReference type="SUPFAM" id="SSF50729">
    <property type="entry name" value="PH domain-like"/>
    <property type="match status" value="1"/>
</dbReference>
<keyword evidence="6" id="KW-1185">Reference proteome</keyword>
<evidence type="ECO:0000259" key="1">
    <source>
        <dbReference type="PROSITE" id="PS50197"/>
    </source>
</evidence>
<dbReference type="PANTHER" id="PTHR13743:SF112">
    <property type="entry name" value="BEACH DOMAIN-CONTAINING PROTEIN"/>
    <property type="match status" value="1"/>
</dbReference>
<comment type="caution">
    <text evidence="2">The sequence shown here is derived from an EMBL/GenBank/DDBJ whole genome shotgun (WGS) entry which is preliminary data.</text>
</comment>
<evidence type="ECO:0000313" key="6">
    <source>
        <dbReference type="Proteomes" id="UP001642409"/>
    </source>
</evidence>
<dbReference type="EMBL" id="CAXDID020000005">
    <property type="protein sequence ID" value="CAL5975006.1"/>
    <property type="molecule type" value="Genomic_DNA"/>
</dbReference>
<dbReference type="Gene3D" id="1.10.1540.10">
    <property type="entry name" value="BEACH domain"/>
    <property type="match status" value="1"/>
</dbReference>
<dbReference type="Proteomes" id="UP001642409">
    <property type="component" value="Unassembled WGS sequence"/>
</dbReference>
<organism evidence="2">
    <name type="scientific">Hexamita inflata</name>
    <dbReference type="NCBI Taxonomy" id="28002"/>
    <lineage>
        <taxon>Eukaryota</taxon>
        <taxon>Metamonada</taxon>
        <taxon>Diplomonadida</taxon>
        <taxon>Hexamitidae</taxon>
        <taxon>Hexamitinae</taxon>
        <taxon>Hexamita</taxon>
    </lineage>
</organism>
<accession>A0AA86P5U9</accession>
<dbReference type="SUPFAM" id="SSF81837">
    <property type="entry name" value="BEACH domain"/>
    <property type="match status" value="2"/>
</dbReference>
<evidence type="ECO:0000313" key="5">
    <source>
        <dbReference type="EMBL" id="CAL5999520.1"/>
    </source>
</evidence>
<dbReference type="InterPro" id="IPR000409">
    <property type="entry name" value="BEACH_dom"/>
</dbReference>
<name>A0AA86P5U9_9EUKA</name>
<evidence type="ECO:0000313" key="4">
    <source>
        <dbReference type="EMBL" id="CAL5975006.1"/>
    </source>
</evidence>
<dbReference type="PROSITE" id="PS50197">
    <property type="entry name" value="BEACH"/>
    <property type="match status" value="1"/>
</dbReference>
<protein>
    <submittedName>
        <fullName evidence="2">Beige/BEACH domain-containing protein</fullName>
    </submittedName>
    <submittedName>
        <fullName evidence="4">Beige/BEACH_domain-containing protein</fullName>
    </submittedName>
</protein>
<dbReference type="SMART" id="SM01026">
    <property type="entry name" value="Beach"/>
    <property type="match status" value="1"/>
</dbReference>
<dbReference type="EMBL" id="CAXDID020000040">
    <property type="protein sequence ID" value="CAL5999520.1"/>
    <property type="molecule type" value="Genomic_DNA"/>
</dbReference>
<sequence length="2375" mass="276814">MNTEDVQPQPQQQLDPVSRILSALWSPDQQFVLSEVKASLNIISQYTVYQLGFVKDNEQLCVRFAELSPIEFPELVHFILMCNPTVQLPENLSAQVLGFCQALQALNKQQVQPVFDDLQINSEVRILLELSLNQTRFTAFFTENLNPLLVEIVYFLKRFRSPVDIFQLLRTKFVYKLLKNELESDKALFCKEVAPLLLSSKFNLMKTDELIDLYAAFDEEALFDLLLVQLKKNANYDANLICRLPDNKFKAVVKAVDRELLSKLLDVKEFQDKYFRNGMEIGPSINYEAKFNKISAEIYKQVVKEKFNVAALLKQLTKPQITIFFNFATKFSESGKIATITFTSDEFYIEFKQDTVFLVIGSDEHKIGKVDGIQQLAIQVGKNISVYLDQELKLQIKSKFRQEFTSLKLKNVTTDGVYITQQPLSLCSLRYIQNKQQPSYPIFDIKAANLICQQIFKTGYTLVDVDQPQSKIIQTIDYEDAEILDDIKGQLILDCKNQLGEEIITRYNYNQQYPPIIYQMLEYYGKRSINQLELTEFRFGLHIASEQYLLKVEKLQEVPAKQMAVKSQYYYRIEDNFENDTEIIFQNLSQQLTFDQIINSKSVLAQQFMILSSNGIDDGQQKILYQQNPIDFCNIINAKLLLRKYFQNIIEGKHELNHSIKSSLFENKLIICINELTSEDYDLLAVYTMTSGMNYQVNLEFIQLLITHFLHLSKHETRNNNIEVIIKILQFVFLITKLMDFKMKNLNPKNTQNFYKLVNNFSLDYQSLQEIVASYQSSQSMQKQQTDAMKYLVVQIFRIIEQFEICDLTGKKYFDVYYNLHLIVLQFWPNSEQFVYQNNVLKSIKINMYRFLEFNQGNSDYIIQQNNQYLNLLVIEFLTQKSQKQELNVDLFSKVMLSHKNNKLSSDTEQSIVQNIDLPFLQLGSKNQISLGLLNTFFIISFNQLQNDFTTSSIRFMILAMQHLFIIDYSQIQLLNFFNNSIYVDTKHEQFYHLILKILCIRLGDVSQEYFDGSKLTDQEYDLIKKTQFQIMKHELFDSCFAILQQFCPKFFLELAFLFTQMQGDTMRSKLSKVHLVGLLTILSSQLKASKMSSLNEGENAEQIEVEVKDYQINYDVNKDPVLNYLSTLKPKKNLFLNSFNDYKQQMINTGQVTPYDPRMEEAALILYIGYKLKDESAMSQLVKAYINEMPTAFANICFKTNLLTVADKLKNQILIIQQDQLPTELNTLLVNDTELGKYVRQITKQSLDQFKQGQQVVDSVSRMLKKIQTVHKQWEETNIILKETLKYNTDELITILYCNKRIKIYSTTLYSRIYQLLVNYESKSVIQSNIQQTKVGRVQLRENNNFERNYQQLLFENERLSNMYNQICKSINNTQYASVSQFIQPGQKIICVGACQRSLPSSLTNQNGVLVITNCQIVFIPDCVINSTQKTVIDSNEYHARKQVSTELSTFDHQMYQIYNTSICDEHQRQVITQFFAFNCDPELILEQSLDQSLLRTVVFNPQQILSVIPRQHAHRESSLEFIMNSHYSFNFDFYDHYTSEKKNKAFQNSKLNAIITAEFTRGIVCWTIKEVFQINSNCICFKPSIVNSLLQLKESLFSVLGNVMVWPYLFKGELKQLLIDNINAPAEKYVQVYKNYWLDYFEEYVVQQELILPLISNDYTSPIAQATHFNSDALIKQYSAKNIYQAAAMYIYELFSNQIISSNQFLIYINILAGRSVNDLSAYPIYPICINRNFNLPVQAQMKERITTLKQRAMHVKDQLDPAYLPKSAFNLFNQEIFVNGTFCSNSASTVYYLFRQQPYTTALIDLQGGKFDAADRMFHSYKCLREVVFETNYKEWIQQVFGSIKIQLNLFQYDIGVRQNGKIVGDLDFTIDETHEEYMNRSQSNLSMHRQSVDSRQPIKLELQPNDQEETDEKEEEFNIQSLISTETVPDSIPVEDVELAAVEQQPSNVLSLLMDLNKNLDSIDKIQMYNWIQLFFGKLQNSDSHYNQYPVYSYYLKITDATLISQEIDKVTYFGSMPNSLFDKNHVNTEDAEVKEASIYSLKYEQPLKQITIDNEQYYEGQITMNNSEYVLQRLLGKKAQVKPVIQQASAYMHFTHNVYYTRTQFEVDFYAKNESEYTHVYKLMSNKFIRDVYSHSNILIMVTHSDIRIVKFQVKSANGSTKQYTNIQIQSQRVLDLQVSASAFTKSQILIFSVNGQTKLYDILNDQVLGVIQNQFVELKLNENDWIFGRTQNEVIVYSNELVNVGRMSIEDHQNYFPFGQIYEESIIVVYKDQYLYRFGYGDINESCEYVAEPVVQSGKQLHILGCQFEQLNAEPLLNNTVSQNLTKYGDFELKKVKETKYAQRIVQVCASKKLLQIQFEDGTWITKVK</sequence>
<dbReference type="PANTHER" id="PTHR13743">
    <property type="entry name" value="BEIGE/BEACH-RELATED"/>
    <property type="match status" value="1"/>
</dbReference>
<evidence type="ECO:0000313" key="2">
    <source>
        <dbReference type="EMBL" id="CAI9930857.1"/>
    </source>
</evidence>
<dbReference type="EMBL" id="CATOUU010000464">
    <property type="protein sequence ID" value="CAI9930857.1"/>
    <property type="molecule type" value="Genomic_DNA"/>
</dbReference>
<reference evidence="2" key="1">
    <citation type="submission" date="2023-06" db="EMBL/GenBank/DDBJ databases">
        <authorList>
            <person name="Kurt Z."/>
        </authorList>
    </citation>
    <scope>NUCLEOTIDE SEQUENCE</scope>
</reference>
<dbReference type="InterPro" id="IPR036372">
    <property type="entry name" value="BEACH_dom_sf"/>
</dbReference>